<sequence>MATVNGYQGNTPKMVDSQFVLKKYYQIRNKSWRLPDVATFLGTSQHGQINPGYTSVHRLLRLGRLMVLFSIFLKVILVLLELFHSRYPQLLHLSAKEVCTFNISCLLSTLAGISIIILLLFVYCRVVPIVMDKAIKEFVCGIVQLSVSIATQTAKELVLKAYVKGLLIAAIPLNHVDMPLEAPSQSTTNREDYNNTESVEPDHVGLVSSRAGSELMKSSLEECSLLNNLSSWLGKLTIGRNQVLRACEIDPIWLIIDTYEKGSMLAVIPLNHFVMPLEVGGPPDSGGLHIYCLSMVLLSSLSLSWDVDGELKTLLTFQASYSIPVSLLFLAPVLTVLLTQHSTQIPNIGTHVIIKLELSAESGSKLPIAMAEAVKEIACGIVHVSIATETTKEIVLKSIQCSIHTILYIAVEKQQCREKETRRGQNRWTNLKKNGISRWRNPWRYLSFNFYAAELMVKCTVRSASANDPTIPGKLLCVLWSSEVWGSDYRQDLQWKAPAPGFYKVKCSAVGGRGGRRFGVGIIIRNRAGAVMASCGQVMNACFDGVIAGIMAVYKGILFILDCGSYPGVFESDIWQVPGGQVWSYFGGDCCFHKE</sequence>
<keyword evidence="1" id="KW-0472">Membrane</keyword>
<keyword evidence="1" id="KW-1133">Transmembrane helix</keyword>
<evidence type="ECO:0000259" key="2">
    <source>
        <dbReference type="Pfam" id="PF16415"/>
    </source>
</evidence>
<feature type="transmembrane region" description="Helical" evidence="1">
    <location>
        <begin position="62"/>
        <end position="80"/>
    </location>
</feature>
<proteinExistence type="predicted"/>
<dbReference type="InterPro" id="IPR040398">
    <property type="entry name" value="Not1"/>
</dbReference>
<dbReference type="EMBL" id="JANJYI010000001">
    <property type="protein sequence ID" value="KAK2665612.1"/>
    <property type="molecule type" value="Genomic_DNA"/>
</dbReference>
<dbReference type="AlphaFoldDB" id="A0AAD9XUX3"/>
<feature type="domain" description="CCR4-NOT transcription complex subunit 1 CAF1-binding" evidence="2">
    <location>
        <begin position="216"/>
        <end position="270"/>
    </location>
</feature>
<evidence type="ECO:0000256" key="1">
    <source>
        <dbReference type="SAM" id="Phobius"/>
    </source>
</evidence>
<dbReference type="InterPro" id="IPR032191">
    <property type="entry name" value="CNOT1_CAF1_bind"/>
</dbReference>
<keyword evidence="1" id="KW-0812">Transmembrane</keyword>
<evidence type="ECO:0000313" key="4">
    <source>
        <dbReference type="Proteomes" id="UP001280121"/>
    </source>
</evidence>
<feature type="transmembrane region" description="Helical" evidence="1">
    <location>
        <begin position="100"/>
        <end position="123"/>
    </location>
</feature>
<dbReference type="Gene3D" id="1.25.40.180">
    <property type="match status" value="1"/>
</dbReference>
<evidence type="ECO:0000313" key="3">
    <source>
        <dbReference type="EMBL" id="KAK2665612.1"/>
    </source>
</evidence>
<reference evidence="3" key="1">
    <citation type="journal article" date="2023" name="Plant J.">
        <title>Genome sequences and population genomics provide insights into the demographic history, inbreeding, and mutation load of two 'living fossil' tree species of Dipteronia.</title>
        <authorList>
            <person name="Feng Y."/>
            <person name="Comes H.P."/>
            <person name="Chen J."/>
            <person name="Zhu S."/>
            <person name="Lu R."/>
            <person name="Zhang X."/>
            <person name="Li P."/>
            <person name="Qiu J."/>
            <person name="Olsen K.M."/>
            <person name="Qiu Y."/>
        </authorList>
    </citation>
    <scope>NUCLEOTIDE SEQUENCE</scope>
    <source>
        <strain evidence="3">KIB01</strain>
    </source>
</reference>
<gene>
    <name evidence="3" type="ORF">Ddye_004186</name>
</gene>
<dbReference type="GO" id="GO:0030015">
    <property type="term" value="C:CCR4-NOT core complex"/>
    <property type="evidence" value="ECO:0007669"/>
    <property type="project" value="InterPro"/>
</dbReference>
<dbReference type="Proteomes" id="UP001280121">
    <property type="component" value="Unassembled WGS sequence"/>
</dbReference>
<accession>A0AAD9XUX3</accession>
<dbReference type="GO" id="GO:0000288">
    <property type="term" value="P:nuclear-transcribed mRNA catabolic process, deadenylation-dependent decay"/>
    <property type="evidence" value="ECO:0007669"/>
    <property type="project" value="TreeGrafter"/>
</dbReference>
<dbReference type="Pfam" id="PF16415">
    <property type="entry name" value="CNOT1_CAF1_bind"/>
    <property type="match status" value="1"/>
</dbReference>
<keyword evidence="4" id="KW-1185">Reference proteome</keyword>
<name>A0AAD9XUX3_9ROSI</name>
<dbReference type="GO" id="GO:0060090">
    <property type="term" value="F:molecular adaptor activity"/>
    <property type="evidence" value="ECO:0007669"/>
    <property type="project" value="TreeGrafter"/>
</dbReference>
<dbReference type="PANTHER" id="PTHR13162">
    <property type="entry name" value="CCR4-NOT TRANSCRIPTION COMPLEX"/>
    <property type="match status" value="1"/>
</dbReference>
<dbReference type="PANTHER" id="PTHR13162:SF8">
    <property type="entry name" value="CCR4-NOT TRANSCRIPTION COMPLEX SUBUNIT 1"/>
    <property type="match status" value="1"/>
</dbReference>
<protein>
    <recommendedName>
        <fullName evidence="2">CCR4-NOT transcription complex subunit 1 CAF1-binding domain-containing protein</fullName>
    </recommendedName>
</protein>
<organism evidence="3 4">
    <name type="scientific">Dipteronia dyeriana</name>
    <dbReference type="NCBI Taxonomy" id="168575"/>
    <lineage>
        <taxon>Eukaryota</taxon>
        <taxon>Viridiplantae</taxon>
        <taxon>Streptophyta</taxon>
        <taxon>Embryophyta</taxon>
        <taxon>Tracheophyta</taxon>
        <taxon>Spermatophyta</taxon>
        <taxon>Magnoliopsida</taxon>
        <taxon>eudicotyledons</taxon>
        <taxon>Gunneridae</taxon>
        <taxon>Pentapetalae</taxon>
        <taxon>rosids</taxon>
        <taxon>malvids</taxon>
        <taxon>Sapindales</taxon>
        <taxon>Sapindaceae</taxon>
        <taxon>Hippocastanoideae</taxon>
        <taxon>Acereae</taxon>
        <taxon>Dipteronia</taxon>
    </lineage>
</organism>
<dbReference type="GO" id="GO:0000932">
    <property type="term" value="C:P-body"/>
    <property type="evidence" value="ECO:0007669"/>
    <property type="project" value="TreeGrafter"/>
</dbReference>
<comment type="caution">
    <text evidence="3">The sequence shown here is derived from an EMBL/GenBank/DDBJ whole genome shotgun (WGS) entry which is preliminary data.</text>
</comment>
<dbReference type="GO" id="GO:0017148">
    <property type="term" value="P:negative regulation of translation"/>
    <property type="evidence" value="ECO:0007669"/>
    <property type="project" value="InterPro"/>
</dbReference>